<accession>A0A8E2B3P2</accession>
<name>A0A8E2B3P2_9APHY</name>
<reference evidence="1 2" key="1">
    <citation type="submission" date="2016-07" db="EMBL/GenBank/DDBJ databases">
        <title>Draft genome of the white-rot fungus Obba rivulosa 3A-2.</title>
        <authorList>
            <consortium name="DOE Joint Genome Institute"/>
            <person name="Miettinen O."/>
            <person name="Riley R."/>
            <person name="Acob R."/>
            <person name="Barry K."/>
            <person name="Cullen D."/>
            <person name="De Vries R."/>
            <person name="Hainaut M."/>
            <person name="Hatakka A."/>
            <person name="Henrissat B."/>
            <person name="Hilden K."/>
            <person name="Kuo R."/>
            <person name="Labutti K."/>
            <person name="Lipzen A."/>
            <person name="Makela M.R."/>
            <person name="Sandor L."/>
            <person name="Spatafora J.W."/>
            <person name="Grigoriev I.V."/>
            <person name="Hibbett D.S."/>
        </authorList>
    </citation>
    <scope>NUCLEOTIDE SEQUENCE [LARGE SCALE GENOMIC DNA]</scope>
    <source>
        <strain evidence="1 2">3A-2</strain>
    </source>
</reference>
<proteinExistence type="predicted"/>
<keyword evidence="2" id="KW-1185">Reference proteome</keyword>
<organism evidence="1 2">
    <name type="scientific">Obba rivulosa</name>
    <dbReference type="NCBI Taxonomy" id="1052685"/>
    <lineage>
        <taxon>Eukaryota</taxon>
        <taxon>Fungi</taxon>
        <taxon>Dikarya</taxon>
        <taxon>Basidiomycota</taxon>
        <taxon>Agaricomycotina</taxon>
        <taxon>Agaricomycetes</taxon>
        <taxon>Polyporales</taxon>
        <taxon>Gelatoporiaceae</taxon>
        <taxon>Obba</taxon>
    </lineage>
</organism>
<evidence type="ECO:0000313" key="1">
    <source>
        <dbReference type="EMBL" id="OCH90795.1"/>
    </source>
</evidence>
<evidence type="ECO:0000313" key="2">
    <source>
        <dbReference type="Proteomes" id="UP000250043"/>
    </source>
</evidence>
<gene>
    <name evidence="1" type="ORF">OBBRIDRAFT_803771</name>
</gene>
<dbReference type="EMBL" id="KV722398">
    <property type="protein sequence ID" value="OCH90795.1"/>
    <property type="molecule type" value="Genomic_DNA"/>
</dbReference>
<dbReference type="AlphaFoldDB" id="A0A8E2B3P2"/>
<dbReference type="Proteomes" id="UP000250043">
    <property type="component" value="Unassembled WGS sequence"/>
</dbReference>
<dbReference type="OrthoDB" id="2749470at2759"/>
<sequence length="294" mass="33342">MPQVLLIPDSTVDAGYHHELRVVSGDDVQPSINALSNDTLRATKLHSIQGYTGTAIIFGCTLMDGDRVKCQAVCKLVTGQKRIDNVRREYRFYSNQLKPFQGTIVPTCIGLFGGIMRNEPRACLVTQFSGARVEDLQRTPWTFREELIYSFTGLHKVGVRYGLSQRFSEKHVLLRDDGHPVLFNFDVAEEHACQFDGSKVDLTPHQRKPPRNVSSAGRSRYFVFWGQCITEEMMCDIPAVLKLAPRTMAPEVAYGMIEHRIQMFHRDLDRRMKCEGFEREGNGLVTLPSSDDEV</sequence>
<protein>
    <submittedName>
        <fullName evidence="1">Uncharacterized protein</fullName>
    </submittedName>
</protein>